<gene>
    <name evidence="3" type="ORF">GCM10025780_33390</name>
</gene>
<dbReference type="PANTHER" id="PTHR31793:SF27">
    <property type="entry name" value="NOVEL THIOESTERASE SUPERFAMILY DOMAIN AND SAPOSIN A-TYPE DOMAIN CONTAINING PROTEIN (0610012H03RIK)"/>
    <property type="match status" value="1"/>
</dbReference>
<comment type="similarity">
    <text evidence="1">Belongs to the 4-hydroxybenzoyl-CoA thioesterase family.</text>
</comment>
<organism evidence="3 4">
    <name type="scientific">Frondihabitans cladoniiphilus</name>
    <dbReference type="NCBI Taxonomy" id="715785"/>
    <lineage>
        <taxon>Bacteria</taxon>
        <taxon>Bacillati</taxon>
        <taxon>Actinomycetota</taxon>
        <taxon>Actinomycetes</taxon>
        <taxon>Micrococcales</taxon>
        <taxon>Microbacteriaceae</taxon>
        <taxon>Frondihabitans</taxon>
    </lineage>
</organism>
<dbReference type="SUPFAM" id="SSF54637">
    <property type="entry name" value="Thioesterase/thiol ester dehydrase-isomerase"/>
    <property type="match status" value="1"/>
</dbReference>
<dbReference type="EMBL" id="BAABLM010000010">
    <property type="protein sequence ID" value="GAA4684644.1"/>
    <property type="molecule type" value="Genomic_DNA"/>
</dbReference>
<evidence type="ECO:0000256" key="1">
    <source>
        <dbReference type="ARBA" id="ARBA00005953"/>
    </source>
</evidence>
<protein>
    <submittedName>
        <fullName evidence="3">Thioesterase family protein</fullName>
    </submittedName>
</protein>
<reference evidence="4" key="1">
    <citation type="journal article" date="2019" name="Int. J. Syst. Evol. Microbiol.">
        <title>The Global Catalogue of Microorganisms (GCM) 10K type strain sequencing project: providing services to taxonomists for standard genome sequencing and annotation.</title>
        <authorList>
            <consortium name="The Broad Institute Genomics Platform"/>
            <consortium name="The Broad Institute Genome Sequencing Center for Infectious Disease"/>
            <person name="Wu L."/>
            <person name="Ma J."/>
        </authorList>
    </citation>
    <scope>NUCLEOTIDE SEQUENCE [LARGE SCALE GENOMIC DNA]</scope>
    <source>
        <strain evidence="4">JCM 18956</strain>
    </source>
</reference>
<dbReference type="CDD" id="cd00586">
    <property type="entry name" value="4HBT"/>
    <property type="match status" value="1"/>
</dbReference>
<keyword evidence="4" id="KW-1185">Reference proteome</keyword>
<keyword evidence="2" id="KW-0378">Hydrolase</keyword>
<comment type="caution">
    <text evidence="3">The sequence shown here is derived from an EMBL/GenBank/DDBJ whole genome shotgun (WGS) entry which is preliminary data.</text>
</comment>
<proteinExistence type="inferred from homology"/>
<sequence>MSGYEYTFASRWNDNDVYGHLNNAVYNQAMDTTINTWLVEEAGFDLMAGDPLALCVSSSCQFRASASFPERIVVELQVAKIGNSSVVWTPRILRESNRELLVDGEFVSVYVDRQTRRPVPVPASIRDSLAATFAVPAP</sequence>
<dbReference type="Pfam" id="PF13279">
    <property type="entry name" value="4HBT_2"/>
    <property type="match status" value="1"/>
</dbReference>
<dbReference type="InterPro" id="IPR050563">
    <property type="entry name" value="4-hydroxybenzoyl-CoA_TE"/>
</dbReference>
<dbReference type="PANTHER" id="PTHR31793">
    <property type="entry name" value="4-HYDROXYBENZOYL-COA THIOESTERASE FAMILY MEMBER"/>
    <property type="match status" value="1"/>
</dbReference>
<name>A0ABP8WCE6_9MICO</name>
<accession>A0ABP8WCE6</accession>
<dbReference type="Proteomes" id="UP001501295">
    <property type="component" value="Unassembled WGS sequence"/>
</dbReference>
<evidence type="ECO:0000256" key="2">
    <source>
        <dbReference type="ARBA" id="ARBA00022801"/>
    </source>
</evidence>
<dbReference type="RefSeq" id="WP_345377067.1">
    <property type="nucleotide sequence ID" value="NZ_BAABLM010000010.1"/>
</dbReference>
<dbReference type="InterPro" id="IPR029069">
    <property type="entry name" value="HotDog_dom_sf"/>
</dbReference>
<evidence type="ECO:0000313" key="3">
    <source>
        <dbReference type="EMBL" id="GAA4684644.1"/>
    </source>
</evidence>
<evidence type="ECO:0000313" key="4">
    <source>
        <dbReference type="Proteomes" id="UP001501295"/>
    </source>
</evidence>
<dbReference type="Gene3D" id="3.10.129.10">
    <property type="entry name" value="Hotdog Thioesterase"/>
    <property type="match status" value="1"/>
</dbReference>